<organism evidence="2 3">
    <name type="scientific">Corynebacterium pseudokroppenstedtii</name>
    <dbReference type="NCBI Taxonomy" id="2804917"/>
    <lineage>
        <taxon>Bacteria</taxon>
        <taxon>Bacillati</taxon>
        <taxon>Actinomycetota</taxon>
        <taxon>Actinomycetes</taxon>
        <taxon>Mycobacteriales</taxon>
        <taxon>Corynebacteriaceae</taxon>
        <taxon>Corynebacterium</taxon>
    </lineage>
</organism>
<dbReference type="Proteomes" id="UP001174314">
    <property type="component" value="Chromosome"/>
</dbReference>
<sequence length="109" mass="11316">MVIHPDVLVLSGAASADLHGTAIHATALSSPPSSSLSQSIADAWNSAEQWIISLSVWGQAPIVIPIVVLVSMGVAWAVLHLVDKVGIPIENAINDRNLTADGDDGKEDS</sequence>
<name>A0AAU0PYD1_9CORY</name>
<accession>A0AAU0PYD1</accession>
<reference evidence="2 3" key="1">
    <citation type="submission" date="2023-10" db="EMBL/GenBank/DDBJ databases">
        <title>complete genome sequence of Corynebacterium pseudokroppenstedtii P15-C1.</title>
        <authorList>
            <person name="Bruggemann H."/>
            <person name="Poehlein A."/>
        </authorList>
    </citation>
    <scope>NUCLEOTIDE SEQUENCE [LARGE SCALE GENOMIC DNA]</scope>
    <source>
        <strain evidence="2 3">P15_C1</strain>
    </source>
</reference>
<dbReference type="KEGG" id="cpsk:Q0N40_06965"/>
<evidence type="ECO:0000313" key="2">
    <source>
        <dbReference type="EMBL" id="WPF24292.1"/>
    </source>
</evidence>
<dbReference type="EMBL" id="CP137757">
    <property type="protein sequence ID" value="WPF24292.1"/>
    <property type="molecule type" value="Genomic_DNA"/>
</dbReference>
<feature type="transmembrane region" description="Helical" evidence="1">
    <location>
        <begin position="62"/>
        <end position="82"/>
    </location>
</feature>
<dbReference type="RefSeq" id="WP_221923634.1">
    <property type="nucleotide sequence ID" value="NZ_CP137757.1"/>
</dbReference>
<keyword evidence="1" id="KW-1133">Transmembrane helix</keyword>
<keyword evidence="1" id="KW-0812">Transmembrane</keyword>
<keyword evidence="1" id="KW-0472">Membrane</keyword>
<dbReference type="AlphaFoldDB" id="A0AAU0PYD1"/>
<proteinExistence type="predicted"/>
<evidence type="ECO:0000313" key="3">
    <source>
        <dbReference type="Proteomes" id="UP001174314"/>
    </source>
</evidence>
<protein>
    <submittedName>
        <fullName evidence="2">Uncharacterized protein</fullName>
    </submittedName>
</protein>
<gene>
    <name evidence="2" type="ORF">Q0N40_06965</name>
</gene>
<keyword evidence="3" id="KW-1185">Reference proteome</keyword>
<evidence type="ECO:0000256" key="1">
    <source>
        <dbReference type="SAM" id="Phobius"/>
    </source>
</evidence>